<keyword evidence="2" id="KW-1003">Cell membrane</keyword>
<feature type="transmembrane region" description="Helical" evidence="6">
    <location>
        <begin position="127"/>
        <end position="145"/>
    </location>
</feature>
<evidence type="ECO:0000256" key="5">
    <source>
        <dbReference type="ARBA" id="ARBA00023136"/>
    </source>
</evidence>
<dbReference type="OrthoDB" id="9814237at2"/>
<feature type="domain" description="Major facilitator superfamily (MFS) profile" evidence="7">
    <location>
        <begin position="1"/>
        <end position="379"/>
    </location>
</feature>
<dbReference type="PANTHER" id="PTHR43124">
    <property type="entry name" value="PURINE EFFLUX PUMP PBUE"/>
    <property type="match status" value="1"/>
</dbReference>
<evidence type="ECO:0000313" key="8">
    <source>
        <dbReference type="EMBL" id="OZG61391.1"/>
    </source>
</evidence>
<evidence type="ECO:0000259" key="7">
    <source>
        <dbReference type="PROSITE" id="PS50850"/>
    </source>
</evidence>
<feature type="transmembrane region" description="Helical" evidence="6">
    <location>
        <begin position="201"/>
        <end position="220"/>
    </location>
</feature>
<feature type="transmembrane region" description="Helical" evidence="6">
    <location>
        <begin position="232"/>
        <end position="253"/>
    </location>
</feature>
<dbReference type="InterPro" id="IPR036259">
    <property type="entry name" value="MFS_trans_sf"/>
</dbReference>
<gene>
    <name evidence="8" type="ORF">BMYO_0275</name>
</gene>
<evidence type="ECO:0000256" key="2">
    <source>
        <dbReference type="ARBA" id="ARBA00022475"/>
    </source>
</evidence>
<dbReference type="GO" id="GO:0022857">
    <property type="term" value="F:transmembrane transporter activity"/>
    <property type="evidence" value="ECO:0007669"/>
    <property type="project" value="InterPro"/>
</dbReference>
<dbReference type="InterPro" id="IPR011701">
    <property type="entry name" value="MFS"/>
</dbReference>
<dbReference type="InterPro" id="IPR020846">
    <property type="entry name" value="MFS_dom"/>
</dbReference>
<feature type="transmembrane region" description="Helical" evidence="6">
    <location>
        <begin position="265"/>
        <end position="283"/>
    </location>
</feature>
<feature type="transmembrane region" description="Helical" evidence="6">
    <location>
        <begin position="44"/>
        <end position="61"/>
    </location>
</feature>
<feature type="transmembrane region" description="Helical" evidence="6">
    <location>
        <begin position="68"/>
        <end position="88"/>
    </location>
</feature>
<feature type="transmembrane region" description="Helical" evidence="6">
    <location>
        <begin position="94"/>
        <end position="115"/>
    </location>
</feature>
<organism evidence="8 9">
    <name type="scientific">Bifidobacterium myosotis</name>
    <dbReference type="NCBI Taxonomy" id="1630166"/>
    <lineage>
        <taxon>Bacteria</taxon>
        <taxon>Bacillati</taxon>
        <taxon>Actinomycetota</taxon>
        <taxon>Actinomycetes</taxon>
        <taxon>Bifidobacteriales</taxon>
        <taxon>Bifidobacteriaceae</taxon>
        <taxon>Bifidobacterium</taxon>
    </lineage>
</organism>
<name>A0A261FQC5_9BIFI</name>
<comment type="subcellular location">
    <subcellularLocation>
        <location evidence="1">Cell membrane</location>
        <topology evidence="1">Multi-pass membrane protein</topology>
    </subcellularLocation>
</comment>
<accession>A0A261FQC5</accession>
<reference evidence="8 9" key="1">
    <citation type="journal article" date="2017" name="BMC Genomics">
        <title>Comparative genomic and phylogenomic analyses of the Bifidobacteriaceae family.</title>
        <authorList>
            <person name="Lugli G.A."/>
            <person name="Milani C."/>
            <person name="Turroni F."/>
            <person name="Duranti S."/>
            <person name="Mancabelli L."/>
            <person name="Mangifesta M."/>
            <person name="Ferrario C."/>
            <person name="Modesto M."/>
            <person name="Mattarelli P."/>
            <person name="Jiri K."/>
            <person name="van Sinderen D."/>
            <person name="Ventura M."/>
        </authorList>
    </citation>
    <scope>NUCLEOTIDE SEQUENCE [LARGE SCALE GENOMIC DNA]</scope>
    <source>
        <strain evidence="8 9">DSM 100196</strain>
    </source>
</reference>
<evidence type="ECO:0000256" key="3">
    <source>
        <dbReference type="ARBA" id="ARBA00022692"/>
    </source>
</evidence>
<protein>
    <submittedName>
        <fullName evidence="8">MFS transporter</fullName>
    </submittedName>
</protein>
<dbReference type="CDD" id="cd17324">
    <property type="entry name" value="MFS_NepI_like"/>
    <property type="match status" value="1"/>
</dbReference>
<comment type="caution">
    <text evidence="8">The sequence shown here is derived from an EMBL/GenBank/DDBJ whole genome shotgun (WGS) entry which is preliminary data.</text>
</comment>
<dbReference type="PANTHER" id="PTHR43124:SF6">
    <property type="entry name" value="TRANSPORTER ARAJ-RELATED"/>
    <property type="match status" value="1"/>
</dbReference>
<keyword evidence="5 6" id="KW-0472">Membrane</keyword>
<proteinExistence type="predicted"/>
<dbReference type="EMBL" id="MWWW01000003">
    <property type="protein sequence ID" value="OZG61391.1"/>
    <property type="molecule type" value="Genomic_DNA"/>
</dbReference>
<evidence type="ECO:0000256" key="6">
    <source>
        <dbReference type="SAM" id="Phobius"/>
    </source>
</evidence>
<dbReference type="SUPFAM" id="SSF103473">
    <property type="entry name" value="MFS general substrate transporter"/>
    <property type="match status" value="1"/>
</dbReference>
<dbReference type="Gene3D" id="1.20.1250.20">
    <property type="entry name" value="MFS general substrate transporter like domains"/>
    <property type="match status" value="2"/>
</dbReference>
<dbReference type="InterPro" id="IPR050189">
    <property type="entry name" value="MFS_Efflux_Transporters"/>
</dbReference>
<sequence length="396" mass="41628">MKKSLLALAAGAFILGAAEFVMMGILPQAATATGVDIPTAGHYISSYAIGVCFGTLILVFGRKVPPKNLIILFMAIAMIGNAMSALSVNAAMLLAARFISGLPHGAFFGTATLIAKTLAEKGKEAQAVSVMVTGQTVANMLGVPAGTLMAEFLSWRLAFGILAAWAAMTIVLTLVWIPFVPPIKDAGIAGQFRFLTRRGPWVILAAVFTGNAGVFCWWSYVSPWLQKSGGWSASLVPLLMMLAGFGMVVGGLVGGRITDRWRHAGTAALGQAVSCIGLIMVFLVPGNMVTTAILTFWIAFGLFFISAPQQLLMTEAGQGGGELIAGAAVQVAFNFGNAVGSMVGGAMLNGFDMQYRFTGLGGVPLALTAVALLAFYSWRCETDTEAIHRMREIKVD</sequence>
<feature type="transmembrane region" description="Helical" evidence="6">
    <location>
        <begin position="357"/>
        <end position="378"/>
    </location>
</feature>
<keyword evidence="3 6" id="KW-0812">Transmembrane</keyword>
<dbReference type="PROSITE" id="PS50850">
    <property type="entry name" value="MFS"/>
    <property type="match status" value="1"/>
</dbReference>
<evidence type="ECO:0000313" key="9">
    <source>
        <dbReference type="Proteomes" id="UP000216871"/>
    </source>
</evidence>
<keyword evidence="4 6" id="KW-1133">Transmembrane helix</keyword>
<feature type="transmembrane region" description="Helical" evidence="6">
    <location>
        <begin position="157"/>
        <end position="180"/>
    </location>
</feature>
<keyword evidence="9" id="KW-1185">Reference proteome</keyword>
<dbReference type="Pfam" id="PF07690">
    <property type="entry name" value="MFS_1"/>
    <property type="match status" value="1"/>
</dbReference>
<dbReference type="RefSeq" id="WP_094666826.1">
    <property type="nucleotide sequence ID" value="NZ_MWWW01000003.1"/>
</dbReference>
<evidence type="ECO:0000256" key="1">
    <source>
        <dbReference type="ARBA" id="ARBA00004651"/>
    </source>
</evidence>
<dbReference type="AlphaFoldDB" id="A0A261FQC5"/>
<dbReference type="GO" id="GO:0005886">
    <property type="term" value="C:plasma membrane"/>
    <property type="evidence" value="ECO:0007669"/>
    <property type="project" value="UniProtKB-SubCell"/>
</dbReference>
<dbReference type="Proteomes" id="UP000216871">
    <property type="component" value="Unassembled WGS sequence"/>
</dbReference>
<evidence type="ECO:0000256" key="4">
    <source>
        <dbReference type="ARBA" id="ARBA00022989"/>
    </source>
</evidence>
<feature type="transmembrane region" description="Helical" evidence="6">
    <location>
        <begin position="289"/>
        <end position="307"/>
    </location>
</feature>